<proteinExistence type="predicted"/>
<accession>A0AAU8B582</accession>
<organism evidence="1">
    <name type="scientific">Dulem virus 39</name>
    <dbReference type="NCBI Taxonomy" id="3145757"/>
    <lineage>
        <taxon>Viruses</taxon>
        <taxon>Duplodnaviria</taxon>
        <taxon>Heunggongvirae</taxon>
        <taxon>Uroviricota</taxon>
        <taxon>Caudoviricetes</taxon>
    </lineage>
</organism>
<sequence>MSEREIKLKVIEQAGTIAKAICKGKDVEIRKSANGVSVAEVSKKVVAR</sequence>
<reference evidence="1" key="1">
    <citation type="submission" date="2024-03" db="EMBL/GenBank/DDBJ databases">
        <title>Diverse circular DNA viruses in blood, oral, and fecal samples of captive lemurs.</title>
        <authorList>
            <person name="Paietta E.N."/>
            <person name="Kraberger S."/>
            <person name="Lund M.C."/>
            <person name="Custer J.M."/>
            <person name="Vargas K.M."/>
            <person name="Ehmke E.E."/>
            <person name="Yoder A.D."/>
            <person name="Varsani A."/>
        </authorList>
    </citation>
    <scope>NUCLEOTIDE SEQUENCE</scope>
    <source>
        <strain evidence="1">Duke_28FS_1</strain>
    </source>
</reference>
<protein>
    <submittedName>
        <fullName evidence="1">Uncharacterized protein</fullName>
    </submittedName>
</protein>
<dbReference type="EMBL" id="PP511791">
    <property type="protein sequence ID" value="XCD07477.1"/>
    <property type="molecule type" value="Genomic_DNA"/>
</dbReference>
<name>A0AAU8B582_9CAUD</name>
<evidence type="ECO:0000313" key="1">
    <source>
        <dbReference type="EMBL" id="XCD07477.1"/>
    </source>
</evidence>